<dbReference type="CDD" id="cd02440">
    <property type="entry name" value="AdoMet_MTases"/>
    <property type="match status" value="1"/>
</dbReference>
<evidence type="ECO:0000313" key="9">
    <source>
        <dbReference type="Proteomes" id="UP000005239"/>
    </source>
</evidence>
<dbReference type="Proteomes" id="UP000005239">
    <property type="component" value="Unassembled WGS sequence"/>
</dbReference>
<evidence type="ECO:0000256" key="4">
    <source>
        <dbReference type="ARBA" id="ARBA00022691"/>
    </source>
</evidence>
<dbReference type="EnsemblMetazoa" id="PPA10389.1">
    <property type="protein sequence ID" value="PPA10389.1"/>
    <property type="gene ID" value="WBGene00099943"/>
</dbReference>
<evidence type="ECO:0000256" key="1">
    <source>
        <dbReference type="ARBA" id="ARBA00004797"/>
    </source>
</evidence>
<sequence>MLARQSSLKTDEPPGRRGSVDLLKKASNFGEMLEAVRRKAESLQLWDEEMQRDLPKRWEKHGDMIIFPQNTFTHQNWKYIGREIWRVVAESLKVARLGRKRVIDERTPHVDLLFGSDGWVEHVDERGIRYIYDASKRVFNIDKTREMKRISEFDCHGEIVIDMYAGLGYFTFPFAIACCAKRVYAIDWDEDTVEALVRSRSGNGVDEVVEIIQGDARRVCPQGVADRVYLGLVPSCHAHLLTAARALSPQGGIVHVQESIDTKKPRVIPKRKPMLKSVSKLESVDEIGVVPSTSVEKKEKEIENGGRESIPPVIEENAETPELDEEGKPKLRRKFSRSASIVQEMENRKMPDPMIHPEFIQKWEGTIQQYKDFAMECANCMTRFLNNIHENEAVYSVCIVGIHRLTTVKTIDIIVLELVCGKDNSTIDRLSAKLMSREESTKKE</sequence>
<keyword evidence="9" id="KW-1185">Reference proteome</keyword>
<evidence type="ECO:0000313" key="8">
    <source>
        <dbReference type="EnsemblMetazoa" id="PPA10389.1"/>
    </source>
</evidence>
<dbReference type="GO" id="GO:0102522">
    <property type="term" value="F:tRNA 4-demethylwyosine alpha-amino-alpha-carboxypropyltransferase activity"/>
    <property type="evidence" value="ECO:0007669"/>
    <property type="project" value="UniProtKB-EC"/>
</dbReference>
<proteinExistence type="predicted"/>
<dbReference type="GO" id="GO:0005737">
    <property type="term" value="C:cytoplasm"/>
    <property type="evidence" value="ECO:0000318"/>
    <property type="project" value="GO_Central"/>
</dbReference>
<organism evidence="8 9">
    <name type="scientific">Pristionchus pacificus</name>
    <name type="common">Parasitic nematode worm</name>
    <dbReference type="NCBI Taxonomy" id="54126"/>
    <lineage>
        <taxon>Eukaryota</taxon>
        <taxon>Metazoa</taxon>
        <taxon>Ecdysozoa</taxon>
        <taxon>Nematoda</taxon>
        <taxon>Chromadorea</taxon>
        <taxon>Rhabditida</taxon>
        <taxon>Rhabditina</taxon>
        <taxon>Diplogasteromorpha</taxon>
        <taxon>Diplogasteroidea</taxon>
        <taxon>Neodiplogasteridae</taxon>
        <taxon>Pristionchus</taxon>
    </lineage>
</organism>
<name>A0A2A6C9C6_PRIPA</name>
<feature type="compositionally biased region" description="Basic and acidic residues" evidence="7">
    <location>
        <begin position="9"/>
        <end position="20"/>
    </location>
</feature>
<dbReference type="PROSITE" id="PS51684">
    <property type="entry name" value="SAM_MT_TRM5_TYW2"/>
    <property type="match status" value="1"/>
</dbReference>
<dbReference type="GO" id="GO:0030488">
    <property type="term" value="P:tRNA methylation"/>
    <property type="evidence" value="ECO:0000318"/>
    <property type="project" value="GO_Central"/>
</dbReference>
<dbReference type="EC" id="2.5.1.114" evidence="2"/>
<dbReference type="OrthoDB" id="408788at2759"/>
<comment type="catalytic activity">
    <reaction evidence="6">
        <text>4-demethylwyosine(37) in tRNA(Phe) + S-adenosyl-L-methionine = 4-demethyl-7-[(3S)-3-amino-3-carboxypropyl]wyosine(37) in tRNA(Phe) + S-methyl-5'-thioadenosine + H(+)</text>
        <dbReference type="Rhea" id="RHEA:36355"/>
        <dbReference type="Rhea" id="RHEA-COMP:10164"/>
        <dbReference type="Rhea" id="RHEA-COMP:10378"/>
        <dbReference type="ChEBI" id="CHEBI:15378"/>
        <dbReference type="ChEBI" id="CHEBI:17509"/>
        <dbReference type="ChEBI" id="CHEBI:59789"/>
        <dbReference type="ChEBI" id="CHEBI:64315"/>
        <dbReference type="ChEBI" id="CHEBI:73550"/>
        <dbReference type="EC" id="2.5.1.114"/>
    </reaction>
</comment>
<dbReference type="PANTHER" id="PTHR23245:SF25">
    <property type="entry name" value="TRNA WYBUTOSINE-SYNTHESIZING PROTEIN 2 HOMOLOG"/>
    <property type="match status" value="1"/>
</dbReference>
<evidence type="ECO:0000256" key="7">
    <source>
        <dbReference type="SAM" id="MobiDB-lite"/>
    </source>
</evidence>
<dbReference type="PANTHER" id="PTHR23245">
    <property type="entry name" value="TRNA METHYLTRANSFERASE"/>
    <property type="match status" value="1"/>
</dbReference>
<dbReference type="InterPro" id="IPR056744">
    <property type="entry name" value="TRM5/TYW2-like_N"/>
</dbReference>
<dbReference type="Pfam" id="PF25133">
    <property type="entry name" value="TYW2_N_2"/>
    <property type="match status" value="1"/>
</dbReference>
<dbReference type="InterPro" id="IPR056743">
    <property type="entry name" value="TRM5-TYW2-like_MTfase"/>
</dbReference>
<evidence type="ECO:0000256" key="6">
    <source>
        <dbReference type="ARBA" id="ARBA00049400"/>
    </source>
</evidence>
<dbReference type="AlphaFoldDB" id="A0A2A6C9C6"/>
<dbReference type="Pfam" id="PF02475">
    <property type="entry name" value="TRM5-TYW2_MTfase"/>
    <property type="match status" value="1"/>
</dbReference>
<feature type="region of interest" description="Disordered" evidence="7">
    <location>
        <begin position="1"/>
        <end position="20"/>
    </location>
</feature>
<comment type="pathway">
    <text evidence="1">tRNA modification; wybutosine-tRNA(Phe) biosynthesis.</text>
</comment>
<dbReference type="SUPFAM" id="SSF53335">
    <property type="entry name" value="S-adenosyl-L-methionine-dependent methyltransferases"/>
    <property type="match status" value="1"/>
</dbReference>
<dbReference type="InterPro" id="IPR029063">
    <property type="entry name" value="SAM-dependent_MTases_sf"/>
</dbReference>
<reference evidence="8" key="2">
    <citation type="submission" date="2022-06" db="UniProtKB">
        <authorList>
            <consortium name="EnsemblMetazoa"/>
        </authorList>
    </citation>
    <scope>IDENTIFICATION</scope>
    <source>
        <strain evidence="8">PS312</strain>
    </source>
</reference>
<dbReference type="GO" id="GO:0008175">
    <property type="term" value="F:tRNA methyltransferase activity"/>
    <property type="evidence" value="ECO:0000318"/>
    <property type="project" value="GO_Central"/>
</dbReference>
<accession>A0A2A6C9C6</accession>
<keyword evidence="5" id="KW-0819">tRNA processing</keyword>
<dbReference type="InterPro" id="IPR030382">
    <property type="entry name" value="MeTrfase_TRM5/TYW2"/>
</dbReference>
<accession>A0A8R1U9L1</accession>
<evidence type="ECO:0000256" key="3">
    <source>
        <dbReference type="ARBA" id="ARBA00022679"/>
    </source>
</evidence>
<protein>
    <recommendedName>
        <fullName evidence="2">tRNA(Phe) (4-demethylwyosine(37)-C(7)) aminocarboxypropyltransferase</fullName>
        <ecNumber evidence="2">2.5.1.114</ecNumber>
    </recommendedName>
</protein>
<dbReference type="FunFam" id="3.30.300.110:FF:000002">
    <property type="entry name" value="tRNA wybutosine-synthesizing protein 2 homolog"/>
    <property type="match status" value="1"/>
</dbReference>
<evidence type="ECO:0000256" key="5">
    <source>
        <dbReference type="ARBA" id="ARBA00022694"/>
    </source>
</evidence>
<gene>
    <name evidence="8" type="primary">WBGene00099943</name>
</gene>
<dbReference type="GO" id="GO:0031591">
    <property type="term" value="P:wybutosine biosynthetic process"/>
    <property type="evidence" value="ECO:0000318"/>
    <property type="project" value="GO_Central"/>
</dbReference>
<keyword evidence="4" id="KW-0949">S-adenosyl-L-methionine</keyword>
<dbReference type="Gene3D" id="3.40.50.150">
    <property type="entry name" value="Vaccinia Virus protein VP39"/>
    <property type="match status" value="1"/>
</dbReference>
<reference evidence="9" key="1">
    <citation type="journal article" date="2008" name="Nat. Genet.">
        <title>The Pristionchus pacificus genome provides a unique perspective on nematode lifestyle and parasitism.</title>
        <authorList>
            <person name="Dieterich C."/>
            <person name="Clifton S.W."/>
            <person name="Schuster L.N."/>
            <person name="Chinwalla A."/>
            <person name="Delehaunty K."/>
            <person name="Dinkelacker I."/>
            <person name="Fulton L."/>
            <person name="Fulton R."/>
            <person name="Godfrey J."/>
            <person name="Minx P."/>
            <person name="Mitreva M."/>
            <person name="Roeseler W."/>
            <person name="Tian H."/>
            <person name="Witte H."/>
            <person name="Yang S.P."/>
            <person name="Wilson R.K."/>
            <person name="Sommer R.J."/>
        </authorList>
    </citation>
    <scope>NUCLEOTIDE SEQUENCE [LARGE SCALE GENOMIC DNA]</scope>
    <source>
        <strain evidence="9">PS312</strain>
    </source>
</reference>
<evidence type="ECO:0000256" key="2">
    <source>
        <dbReference type="ARBA" id="ARBA00012265"/>
    </source>
</evidence>
<keyword evidence="3" id="KW-0808">Transferase</keyword>
<dbReference type="Gene3D" id="3.30.300.110">
    <property type="entry name" value="Met-10+ protein-like domains"/>
    <property type="match status" value="1"/>
</dbReference>